<dbReference type="PROSITE" id="PS01317">
    <property type="entry name" value="SSRP"/>
    <property type="match status" value="1"/>
</dbReference>
<dbReference type="GO" id="GO:0070929">
    <property type="term" value="P:trans-translation"/>
    <property type="evidence" value="ECO:0007669"/>
    <property type="project" value="UniProtKB-UniRule"/>
</dbReference>
<comment type="caution">
    <text evidence="4">The sequence shown here is derived from an EMBL/GenBank/DDBJ whole genome shotgun (WGS) entry which is preliminary data.</text>
</comment>
<reference evidence="4 5" key="1">
    <citation type="journal article" date="2019" name="ISME J.">
        <title>Genome analyses of uncultured TG2/ZB3 bacteria in 'Margulisbacteria' specifically attached to ectosymbiotic spirochetes of protists in the termite gut.</title>
        <authorList>
            <person name="Utami Y.D."/>
            <person name="Kuwahara H."/>
            <person name="Igai K."/>
            <person name="Murakami T."/>
            <person name="Sugaya K."/>
            <person name="Morikawa T."/>
            <person name="Nagura Y."/>
            <person name="Yuki M."/>
            <person name="Deevong P."/>
            <person name="Inoue T."/>
            <person name="Kihara K."/>
            <person name="Lo N."/>
            <person name="Yamada A."/>
            <person name="Ohkuma M."/>
            <person name="Hongoh Y."/>
        </authorList>
    </citation>
    <scope>NUCLEOTIDE SEQUENCE [LARGE SCALE GENOMIC DNA]</scope>
    <source>
        <strain evidence="4">NkOx7-01</strain>
    </source>
</reference>
<dbReference type="PANTHER" id="PTHR30308:SF2">
    <property type="entry name" value="SSRA-BINDING PROTEIN"/>
    <property type="match status" value="1"/>
</dbReference>
<evidence type="ECO:0000256" key="3">
    <source>
        <dbReference type="HAMAP-Rule" id="MF_00023"/>
    </source>
</evidence>
<dbReference type="NCBIfam" id="TIGR00086">
    <property type="entry name" value="smpB"/>
    <property type="match status" value="1"/>
</dbReference>
<name>A0A388T889_TERA1</name>
<comment type="function">
    <text evidence="3">Required for rescue of stalled ribosomes mediated by trans-translation. Binds to transfer-messenger RNA (tmRNA), required for stable association of tmRNA with ribosomes. tmRNA and SmpB together mimic tRNA shape, replacing the anticodon stem-loop with SmpB. tmRNA is encoded by the ssrA gene; the 2 termini fold to resemble tRNA(Ala) and it encodes a 'tag peptide', a short internal open reading frame. During trans-translation Ala-aminoacylated tmRNA acts like a tRNA, entering the A-site of stalled ribosomes, displacing the stalled mRNA. The ribosome then switches to translate the ORF on the tmRNA; the nascent peptide is terminated with the 'tag peptide' encoded by the tmRNA and targeted for degradation. The ribosome is freed to recommence translation, which seems to be the essential function of trans-translation.</text>
</comment>
<dbReference type="InterPro" id="IPR023620">
    <property type="entry name" value="SmpB"/>
</dbReference>
<dbReference type="InterPro" id="IPR020081">
    <property type="entry name" value="SsrA-bd_prot_CS"/>
</dbReference>
<evidence type="ECO:0000256" key="1">
    <source>
        <dbReference type="ARBA" id="ARBA00022490"/>
    </source>
</evidence>
<gene>
    <name evidence="3 4" type="primary">smpB</name>
    <name evidence="4" type="ORF">NO1_0086</name>
</gene>
<dbReference type="CDD" id="cd09294">
    <property type="entry name" value="SmpB"/>
    <property type="match status" value="1"/>
</dbReference>
<evidence type="ECO:0000313" key="5">
    <source>
        <dbReference type="Proteomes" id="UP000269352"/>
    </source>
</evidence>
<dbReference type="GO" id="GO:0003723">
    <property type="term" value="F:RNA binding"/>
    <property type="evidence" value="ECO:0007669"/>
    <property type="project" value="UniProtKB-UniRule"/>
</dbReference>
<accession>A0A388T889</accession>
<dbReference type="Pfam" id="PF01668">
    <property type="entry name" value="SmpB"/>
    <property type="match status" value="1"/>
</dbReference>
<dbReference type="GO" id="GO:0070930">
    <property type="term" value="P:trans-translation-dependent protein tagging"/>
    <property type="evidence" value="ECO:0007669"/>
    <property type="project" value="TreeGrafter"/>
</dbReference>
<dbReference type="PANTHER" id="PTHR30308">
    <property type="entry name" value="TMRNA-BINDING COMPONENT OF TRANS-TRANSLATION TAGGING COMPLEX"/>
    <property type="match status" value="1"/>
</dbReference>
<keyword evidence="5" id="KW-1185">Reference proteome</keyword>
<dbReference type="GO" id="GO:0005829">
    <property type="term" value="C:cytosol"/>
    <property type="evidence" value="ECO:0007669"/>
    <property type="project" value="TreeGrafter"/>
</dbReference>
<keyword evidence="2 3" id="KW-0694">RNA-binding</keyword>
<dbReference type="InterPro" id="IPR000037">
    <property type="entry name" value="SsrA-bd_prot"/>
</dbReference>
<dbReference type="Proteomes" id="UP000269352">
    <property type="component" value="Unassembled WGS sequence"/>
</dbReference>
<organism evidence="4 5">
    <name type="scientific">Termititenax aidoneus</name>
    <dbReference type="NCBI Taxonomy" id="2218524"/>
    <lineage>
        <taxon>Bacteria</taxon>
        <taxon>Bacillati</taxon>
        <taxon>Candidatus Margulisiibacteriota</taxon>
        <taxon>Candidatus Termititenacia</taxon>
        <taxon>Candidatus Termititenacales</taxon>
        <taxon>Candidatus Termititenacaceae</taxon>
        <taxon>Candidatus Termititenax</taxon>
    </lineage>
</organism>
<comment type="subcellular location">
    <subcellularLocation>
        <location evidence="3">Cytoplasm</location>
    </subcellularLocation>
    <text evidence="3">The tmRNA-SmpB complex associates with stalled 70S ribosomes.</text>
</comment>
<protein>
    <recommendedName>
        <fullName evidence="3">SsrA-binding protein</fullName>
    </recommendedName>
    <alternativeName>
        <fullName evidence="3">Small protein B</fullName>
    </alternativeName>
</protein>
<evidence type="ECO:0000313" key="4">
    <source>
        <dbReference type="EMBL" id="GBR72577.1"/>
    </source>
</evidence>
<dbReference type="SUPFAM" id="SSF74982">
    <property type="entry name" value="Small protein B (SmpB)"/>
    <property type="match status" value="1"/>
</dbReference>
<dbReference type="EMBL" id="BGZN01000001">
    <property type="protein sequence ID" value="GBR72577.1"/>
    <property type="molecule type" value="Genomic_DNA"/>
</dbReference>
<comment type="similarity">
    <text evidence="3">Belongs to the SmpB family.</text>
</comment>
<dbReference type="Gene3D" id="2.40.280.10">
    <property type="match status" value="1"/>
</dbReference>
<sequence length="145" mass="16908">MEILNRKAGFDYTILETVEAGIALVGCEVKSIRAGSASIKESYARAKGREIFLVNMYIAPYAQGNRHNPPETRERKLLLKRSEINKLIGKVEQKRLYLVPLKVYLKKNRHVKVLLGLGQPKKLYDKKEQKKQRDIERELRREFKL</sequence>
<dbReference type="AlphaFoldDB" id="A0A388T889"/>
<evidence type="ECO:0000256" key="2">
    <source>
        <dbReference type="ARBA" id="ARBA00022884"/>
    </source>
</evidence>
<dbReference type="NCBIfam" id="NF003843">
    <property type="entry name" value="PRK05422.1"/>
    <property type="match status" value="1"/>
</dbReference>
<proteinExistence type="inferred from homology"/>
<dbReference type="HAMAP" id="MF_00023">
    <property type="entry name" value="SmpB"/>
    <property type="match status" value="1"/>
</dbReference>
<keyword evidence="1 3" id="KW-0963">Cytoplasm</keyword>